<protein>
    <submittedName>
        <fullName evidence="2">META domain-containing protein</fullName>
    </submittedName>
</protein>
<dbReference type="Pfam" id="PF03724">
    <property type="entry name" value="META"/>
    <property type="match status" value="1"/>
</dbReference>
<proteinExistence type="predicted"/>
<gene>
    <name evidence="2" type="ORF">RWH44_12065</name>
</gene>
<dbReference type="InterPro" id="IPR005184">
    <property type="entry name" value="DUF306_Meta_HslJ"/>
</dbReference>
<feature type="domain" description="DUF306" evidence="1">
    <location>
        <begin position="6"/>
        <end position="72"/>
    </location>
</feature>
<accession>A0ABU3SNR0</accession>
<name>A0ABU3SNR0_9MICO</name>
<evidence type="ECO:0000313" key="2">
    <source>
        <dbReference type="EMBL" id="MDU0346433.1"/>
    </source>
</evidence>
<dbReference type="Gene3D" id="2.40.128.270">
    <property type="match status" value="1"/>
</dbReference>
<dbReference type="InterPro" id="IPR038670">
    <property type="entry name" value="HslJ-like_sf"/>
</dbReference>
<keyword evidence="3" id="KW-1185">Reference proteome</keyword>
<comment type="caution">
    <text evidence="2">The sequence shown here is derived from an EMBL/GenBank/DDBJ whole genome shotgun (WGS) entry which is preliminary data.</text>
</comment>
<dbReference type="Proteomes" id="UP001261125">
    <property type="component" value="Unassembled WGS sequence"/>
</dbReference>
<evidence type="ECO:0000313" key="3">
    <source>
        <dbReference type="Proteomes" id="UP001261125"/>
    </source>
</evidence>
<reference evidence="2 3" key="1">
    <citation type="submission" date="2023-09" db="EMBL/GenBank/DDBJ databases">
        <title>Microbacterium fusihabitans sp. nov., Microbacterium phycihabitans sp. nov., and Microbacterium cervinum sp. nov., isolated from dried seaweeds of beach.</title>
        <authorList>
            <person name="Lee S.D."/>
        </authorList>
    </citation>
    <scope>NUCLEOTIDE SEQUENCE [LARGE SCALE GENOMIC DNA]</scope>
    <source>
        <strain evidence="2 3">KSW2-29</strain>
    </source>
</reference>
<dbReference type="RefSeq" id="WP_316004753.1">
    <property type="nucleotide sequence ID" value="NZ_JAWDIT010000004.1"/>
</dbReference>
<organism evidence="2 3">
    <name type="scientific">Microbacterium phycohabitans</name>
    <dbReference type="NCBI Taxonomy" id="3075993"/>
    <lineage>
        <taxon>Bacteria</taxon>
        <taxon>Bacillati</taxon>
        <taxon>Actinomycetota</taxon>
        <taxon>Actinomycetes</taxon>
        <taxon>Micrococcales</taxon>
        <taxon>Microbacteriaceae</taxon>
        <taxon>Microbacterium</taxon>
    </lineage>
</organism>
<sequence>MGAGTEHLALLDGEVRGSDGCNGILGTYTTEGGHLTFSLGIGTLKACLGVDTWLRAIGSADIAGDTMTVFDRRGAQIGILTRKV</sequence>
<evidence type="ECO:0000259" key="1">
    <source>
        <dbReference type="Pfam" id="PF03724"/>
    </source>
</evidence>
<dbReference type="EMBL" id="JAWDIT010000004">
    <property type="protein sequence ID" value="MDU0346433.1"/>
    <property type="molecule type" value="Genomic_DNA"/>
</dbReference>